<dbReference type="SMART" id="SM00431">
    <property type="entry name" value="SCAN"/>
    <property type="match status" value="1"/>
</dbReference>
<sequence length="191" mass="22251">MAVTCAWLRAEWAIRLVSLLTGRAGEAHVTMDINSVDDYEQVKQAILATYEINTDMNRQRFRDERVRARETPHELYVHFRDMARWWIPPEEHTVDTVIDVVLIEQFLHMLATEIRVWVWERDPKSASENVPCHFASSFTDQVTGRGLNRQEEWQSPAECNDLPEQNPDTFPVSPTNLLNILLHIALMLKNI</sequence>
<dbReference type="Proteomes" id="UP000472267">
    <property type="component" value="Chromosome 22"/>
</dbReference>
<feature type="chain" id="PRO_5025599308" description="SCAN box domain-containing protein" evidence="1">
    <location>
        <begin position="28"/>
        <end position="191"/>
    </location>
</feature>
<protein>
    <recommendedName>
        <fullName evidence="2">SCAN box domain-containing protein</fullName>
    </recommendedName>
</protein>
<dbReference type="PROSITE" id="PS50804">
    <property type="entry name" value="SCAN_BOX"/>
    <property type="match status" value="1"/>
</dbReference>
<evidence type="ECO:0000313" key="4">
    <source>
        <dbReference type="Proteomes" id="UP000472267"/>
    </source>
</evidence>
<dbReference type="Gene3D" id="1.10.4020.10">
    <property type="entry name" value="DNA breaking-rejoining enzymes"/>
    <property type="match status" value="1"/>
</dbReference>
<evidence type="ECO:0000313" key="3">
    <source>
        <dbReference type="Ensembl" id="ENSSFAP00005042065.1"/>
    </source>
</evidence>
<evidence type="ECO:0000259" key="2">
    <source>
        <dbReference type="PROSITE" id="PS50804"/>
    </source>
</evidence>
<dbReference type="Ensembl" id="ENSSFAT00005043595.1">
    <property type="protein sequence ID" value="ENSSFAP00005042065.1"/>
    <property type="gene ID" value="ENSSFAG00005020892.1"/>
</dbReference>
<evidence type="ECO:0000256" key="1">
    <source>
        <dbReference type="SAM" id="SignalP"/>
    </source>
</evidence>
<keyword evidence="4" id="KW-1185">Reference proteome</keyword>
<dbReference type="InParanoid" id="A0A672IMJ7"/>
<reference evidence="3" key="3">
    <citation type="submission" date="2025-09" db="UniProtKB">
        <authorList>
            <consortium name="Ensembl"/>
        </authorList>
    </citation>
    <scope>IDENTIFICATION</scope>
</reference>
<dbReference type="AlphaFoldDB" id="A0A672IMJ7"/>
<dbReference type="PANTHER" id="PTHR46888:SF1">
    <property type="entry name" value="RIBONUCLEASE H"/>
    <property type="match status" value="1"/>
</dbReference>
<dbReference type="InterPro" id="IPR038269">
    <property type="entry name" value="SCAN_sf"/>
</dbReference>
<accession>A0A672IMJ7</accession>
<dbReference type="OMA" id="MARWWIP"/>
<feature type="signal peptide" evidence="1">
    <location>
        <begin position="1"/>
        <end position="27"/>
    </location>
</feature>
<feature type="domain" description="SCAN box" evidence="2">
    <location>
        <begin position="58"/>
        <end position="131"/>
    </location>
</feature>
<dbReference type="Pfam" id="PF02023">
    <property type="entry name" value="SCAN"/>
    <property type="match status" value="1"/>
</dbReference>
<proteinExistence type="predicted"/>
<organism evidence="3 4">
    <name type="scientific">Salarias fasciatus</name>
    <name type="common">Jewelled blenny</name>
    <name type="synonym">Blennius fasciatus</name>
    <dbReference type="NCBI Taxonomy" id="181472"/>
    <lineage>
        <taxon>Eukaryota</taxon>
        <taxon>Metazoa</taxon>
        <taxon>Chordata</taxon>
        <taxon>Craniata</taxon>
        <taxon>Vertebrata</taxon>
        <taxon>Euteleostomi</taxon>
        <taxon>Actinopterygii</taxon>
        <taxon>Neopterygii</taxon>
        <taxon>Teleostei</taxon>
        <taxon>Neoteleostei</taxon>
        <taxon>Acanthomorphata</taxon>
        <taxon>Ovalentaria</taxon>
        <taxon>Blenniimorphae</taxon>
        <taxon>Blenniiformes</taxon>
        <taxon>Blennioidei</taxon>
        <taxon>Blenniidae</taxon>
        <taxon>Salariinae</taxon>
        <taxon>Salarias</taxon>
    </lineage>
</organism>
<name>A0A672IMJ7_SALFA</name>
<dbReference type="PANTHER" id="PTHR46888">
    <property type="entry name" value="ZINC KNUCKLE DOMAINCONTAINING PROTEIN-RELATED"/>
    <property type="match status" value="1"/>
</dbReference>
<keyword evidence="1" id="KW-0732">Signal</keyword>
<reference evidence="3" key="1">
    <citation type="submission" date="2019-06" db="EMBL/GenBank/DDBJ databases">
        <authorList>
            <consortium name="Wellcome Sanger Institute Data Sharing"/>
        </authorList>
    </citation>
    <scope>NUCLEOTIDE SEQUENCE [LARGE SCALE GENOMIC DNA]</scope>
</reference>
<reference evidence="3" key="2">
    <citation type="submission" date="2025-08" db="UniProtKB">
        <authorList>
            <consortium name="Ensembl"/>
        </authorList>
    </citation>
    <scope>IDENTIFICATION</scope>
</reference>
<dbReference type="SUPFAM" id="SSF47353">
    <property type="entry name" value="Retrovirus capsid dimerization domain-like"/>
    <property type="match status" value="1"/>
</dbReference>
<dbReference type="InterPro" id="IPR003309">
    <property type="entry name" value="SCAN_dom"/>
</dbReference>